<dbReference type="InterPro" id="IPR029052">
    <property type="entry name" value="Metallo-depent_PP-like"/>
</dbReference>
<feature type="domain" description="Calcineurin-like phosphoesterase" evidence="2">
    <location>
        <begin position="5"/>
        <end position="204"/>
    </location>
</feature>
<gene>
    <name evidence="3" type="ORF">ACFQ2I_22915</name>
</gene>
<keyword evidence="3" id="KW-0540">Nuclease</keyword>
<reference evidence="4" key="1">
    <citation type="journal article" date="2019" name="Int. J. Syst. Evol. Microbiol.">
        <title>The Global Catalogue of Microorganisms (GCM) 10K type strain sequencing project: providing services to taxonomists for standard genome sequencing and annotation.</title>
        <authorList>
            <consortium name="The Broad Institute Genomics Platform"/>
            <consortium name="The Broad Institute Genome Sequencing Center for Infectious Disease"/>
            <person name="Wu L."/>
            <person name="Ma J."/>
        </authorList>
    </citation>
    <scope>NUCLEOTIDE SEQUENCE [LARGE SCALE GENOMIC DNA]</scope>
    <source>
        <strain evidence="4">CCUG 59129</strain>
    </source>
</reference>
<dbReference type="Pfam" id="PF00149">
    <property type="entry name" value="Metallophos"/>
    <property type="match status" value="1"/>
</dbReference>
<dbReference type="Proteomes" id="UP001596989">
    <property type="component" value="Unassembled WGS sequence"/>
</dbReference>
<dbReference type="InterPro" id="IPR050535">
    <property type="entry name" value="DNA_Repair-Maintenance_Comp"/>
</dbReference>
<organism evidence="3 4">
    <name type="scientific">Paenibacillus chungangensis</name>
    <dbReference type="NCBI Taxonomy" id="696535"/>
    <lineage>
        <taxon>Bacteria</taxon>
        <taxon>Bacillati</taxon>
        <taxon>Bacillota</taxon>
        <taxon>Bacilli</taxon>
        <taxon>Bacillales</taxon>
        <taxon>Paenibacillaceae</taxon>
        <taxon>Paenibacillus</taxon>
    </lineage>
</organism>
<dbReference type="RefSeq" id="WP_377568536.1">
    <property type="nucleotide sequence ID" value="NZ_JBHTJZ010000072.1"/>
</dbReference>
<keyword evidence="4" id="KW-1185">Reference proteome</keyword>
<sequence>MNVPFRFLHAADIHLDSPFRGLSKAPAAVREALQESTFAALRALTELAIREEVDFVVVAGDLYDEADSSLRAQLALAREWSKLHEHGIAVYAIHGNHDHMSGQRAKLKLPESVHIFGPEAMSSKPAYRRSGELAAYIYGQSYGKRTVTDNIASSYRPSAEAPFHIALLHANVGGDPSHDAYAPCTLRELTAAGFHYWALGHIHTRAILHQYPHVVYPGNVQGRHPRETGARGCYIVDVCRTDDVQLSFRPLDAVRWIQGTVSIAGIPSESELLEKLLEVSYELASREEGRPVMMRLKLTGEGPLHSKLADVAVVADMLEALQAELATEDMTSWIFVYELEQHTCESLDWPALEEEESFVGELLRLAGRLQSDEAAWQSFTSQALGGIAAHPKLGHLQRGKWNNPSREWLEQAIRLAVGHIVRNTGAGRE</sequence>
<dbReference type="PIRSF" id="PIRSF033091">
    <property type="entry name" value="Pesterase_YhaO"/>
    <property type="match status" value="1"/>
</dbReference>
<dbReference type="PANTHER" id="PTHR30337:SF7">
    <property type="entry name" value="PHOSPHOESTERASE"/>
    <property type="match status" value="1"/>
</dbReference>
<evidence type="ECO:0000256" key="1">
    <source>
        <dbReference type="ARBA" id="ARBA00022801"/>
    </source>
</evidence>
<keyword evidence="1" id="KW-0378">Hydrolase</keyword>
<dbReference type="CDD" id="cd00840">
    <property type="entry name" value="MPP_Mre11_N"/>
    <property type="match status" value="1"/>
</dbReference>
<dbReference type="PANTHER" id="PTHR30337">
    <property type="entry name" value="COMPONENT OF ATP-DEPENDENT DSDNA EXONUCLEASE"/>
    <property type="match status" value="1"/>
</dbReference>
<dbReference type="SUPFAM" id="SSF56300">
    <property type="entry name" value="Metallo-dependent phosphatases"/>
    <property type="match status" value="1"/>
</dbReference>
<protein>
    <submittedName>
        <fullName evidence="3">Exonuclease SbcCD subunit D</fullName>
    </submittedName>
</protein>
<dbReference type="EMBL" id="JBHTJZ010000072">
    <property type="protein sequence ID" value="MFD0962195.1"/>
    <property type="molecule type" value="Genomic_DNA"/>
</dbReference>
<dbReference type="InterPro" id="IPR041796">
    <property type="entry name" value="Mre11_N"/>
</dbReference>
<evidence type="ECO:0000259" key="2">
    <source>
        <dbReference type="Pfam" id="PF00149"/>
    </source>
</evidence>
<proteinExistence type="predicted"/>
<name>A0ABW3HY74_9BACL</name>
<dbReference type="InterPro" id="IPR014576">
    <property type="entry name" value="Pesterase_YhaO"/>
</dbReference>
<dbReference type="Gene3D" id="3.60.21.10">
    <property type="match status" value="1"/>
</dbReference>
<evidence type="ECO:0000313" key="3">
    <source>
        <dbReference type="EMBL" id="MFD0962195.1"/>
    </source>
</evidence>
<comment type="caution">
    <text evidence="3">The sequence shown here is derived from an EMBL/GenBank/DDBJ whole genome shotgun (WGS) entry which is preliminary data.</text>
</comment>
<keyword evidence="3" id="KW-0269">Exonuclease</keyword>
<accession>A0ABW3HY74</accession>
<dbReference type="GO" id="GO:0004527">
    <property type="term" value="F:exonuclease activity"/>
    <property type="evidence" value="ECO:0007669"/>
    <property type="project" value="UniProtKB-KW"/>
</dbReference>
<evidence type="ECO:0000313" key="4">
    <source>
        <dbReference type="Proteomes" id="UP001596989"/>
    </source>
</evidence>
<dbReference type="InterPro" id="IPR004843">
    <property type="entry name" value="Calcineurin-like_PHP"/>
</dbReference>